<accession>F2IW82</accession>
<dbReference type="PATRIC" id="fig|991905.3.peg.3126"/>
<dbReference type="eggNOG" id="COG5267">
    <property type="taxonomic scope" value="Bacteria"/>
</dbReference>
<dbReference type="EMBL" id="CP002568">
    <property type="protein sequence ID" value="ADZ71467.1"/>
    <property type="molecule type" value="Genomic_DNA"/>
</dbReference>
<evidence type="ECO:0000313" key="1">
    <source>
        <dbReference type="EMBL" id="ADZ71467.1"/>
    </source>
</evidence>
<keyword evidence="2" id="KW-1185">Reference proteome</keyword>
<reference evidence="1 2" key="1">
    <citation type="journal article" date="2011" name="J. Bacteriol.">
        <title>Complete genome sequence of Polymorphum gilvum SL003B-26A1T, a crude oil-degrading bacterium from oil-polluted saline soil.</title>
        <authorList>
            <person name="Li S.G."/>
            <person name="Tang Y.Q."/>
            <person name="Nie Y."/>
            <person name="Cai M."/>
            <person name="Wu X.L."/>
        </authorList>
    </citation>
    <scope>NUCLEOTIDE SEQUENCE [LARGE SCALE GENOMIC DNA]</scope>
    <source>
        <strain evidence="2">LMG 25793 / CGMCC 1.9160 / SL003B-26A1</strain>
    </source>
</reference>
<protein>
    <recommendedName>
        <fullName evidence="3">DUF1800 domain-containing protein</fullName>
    </recommendedName>
</protein>
<dbReference type="HOGENOM" id="CLU_026001_0_1_5"/>
<gene>
    <name evidence="1" type="ordered locus">SL003B_3044</name>
</gene>
<sequence length="455" mass="50030">MDAVVATRRFGYGAQPGEIAARATDPRASVLAELEHPDAALLDDADLPDRSAVMRRFFDYRDERKAFRASTQLKGAERGEAEREQLGPNPLQEIYRAEVLARIRRATATARPLLERLVAFWSNHLCIAANAGQVVRLLAGQFEREVIRPHVLGRFEDMLVAAMRHPAMLSYLDNDRSVGPNSRAGQRTGKSLNENLAREILELHTLGVDGGYSQADVTDFARVLTGWGFEGAKGDRPGAFLFRPARHEPGAPTVLGRVYGQAGEAKGLAVLRDLAHHPSTARFLSVKLVRHFLGRVPAGDLVDRLAGVYLGSGGDLGALTRALVAAPELWRPERPVLTAPYDFLVATLRASGAVPKDRQILRMLEVFGQPTWVPPSPAGWPDEAEAWLAPGALLERLDWAEMMAGIVDLPDDMDAYGRDILGAAYDPDTRLALRRAESRRQAFVMLVMSPGFQRR</sequence>
<evidence type="ECO:0008006" key="3">
    <source>
        <dbReference type="Google" id="ProtNLM"/>
    </source>
</evidence>
<dbReference type="Proteomes" id="UP000008130">
    <property type="component" value="Chromosome"/>
</dbReference>
<dbReference type="KEGG" id="pgv:SL003B_3044"/>
<dbReference type="Pfam" id="PF08811">
    <property type="entry name" value="DUF1800"/>
    <property type="match status" value="1"/>
</dbReference>
<dbReference type="STRING" id="991905.SL003B_3044"/>
<organism evidence="1 2">
    <name type="scientific">Polymorphum gilvum (strain LMG 25793 / CGMCC 1.9160 / SL003B-26A1)</name>
    <dbReference type="NCBI Taxonomy" id="991905"/>
    <lineage>
        <taxon>Bacteria</taxon>
        <taxon>Pseudomonadati</taxon>
        <taxon>Pseudomonadota</taxon>
        <taxon>Alphaproteobacteria</taxon>
        <taxon>Rhodobacterales</taxon>
        <taxon>Paracoccaceae</taxon>
        <taxon>Polymorphum</taxon>
    </lineage>
</organism>
<proteinExistence type="predicted"/>
<name>F2IW82_POLGS</name>
<dbReference type="InterPro" id="IPR014917">
    <property type="entry name" value="DUF1800"/>
</dbReference>
<dbReference type="AlphaFoldDB" id="F2IW82"/>
<evidence type="ECO:0000313" key="2">
    <source>
        <dbReference type="Proteomes" id="UP000008130"/>
    </source>
</evidence>